<sequence length="147" mass="16512">MAFVNRKKQELEAVREKLAAAEDRVRELEADLQAIERSTGYLALSPDGLIESINDILLDSLGYRREELLGQHHRILCDRDYARSEEYIAFWRGLVTGNPQQGRFAGTHADGRSLMVEARYSPVMSDRGLAKRVITLVTRVTPAPGDA</sequence>
<proteinExistence type="predicted"/>
<protein>
    <submittedName>
        <fullName evidence="3">Methyl-accepting chemotaxis protein</fullName>
    </submittedName>
</protein>
<dbReference type="Gene3D" id="3.30.450.20">
    <property type="entry name" value="PAS domain"/>
    <property type="match status" value="1"/>
</dbReference>
<dbReference type="CDD" id="cd00130">
    <property type="entry name" value="PAS"/>
    <property type="match status" value="1"/>
</dbReference>
<dbReference type="OrthoDB" id="9765776at2"/>
<dbReference type="STRING" id="650891.SAMN05216203_0968"/>
<accession>A0A1I6H7N1</accession>
<evidence type="ECO:0000313" key="4">
    <source>
        <dbReference type="Proteomes" id="UP000198644"/>
    </source>
</evidence>
<feature type="coiled-coil region" evidence="1">
    <location>
        <begin position="1"/>
        <end position="38"/>
    </location>
</feature>
<dbReference type="AlphaFoldDB" id="A0A1I6H7N1"/>
<keyword evidence="4" id="KW-1185">Reference proteome</keyword>
<dbReference type="PROSITE" id="PS50112">
    <property type="entry name" value="PAS"/>
    <property type="match status" value="1"/>
</dbReference>
<organism evidence="3 4">
    <name type="scientific">Marinobacter daqiaonensis</name>
    <dbReference type="NCBI Taxonomy" id="650891"/>
    <lineage>
        <taxon>Bacteria</taxon>
        <taxon>Pseudomonadati</taxon>
        <taxon>Pseudomonadota</taxon>
        <taxon>Gammaproteobacteria</taxon>
        <taxon>Pseudomonadales</taxon>
        <taxon>Marinobacteraceae</taxon>
        <taxon>Marinobacter</taxon>
    </lineage>
</organism>
<evidence type="ECO:0000259" key="2">
    <source>
        <dbReference type="PROSITE" id="PS50112"/>
    </source>
</evidence>
<dbReference type="InterPro" id="IPR035965">
    <property type="entry name" value="PAS-like_dom_sf"/>
</dbReference>
<feature type="domain" description="PAS" evidence="2">
    <location>
        <begin position="24"/>
        <end position="71"/>
    </location>
</feature>
<dbReference type="RefSeq" id="WP_092009372.1">
    <property type="nucleotide sequence ID" value="NZ_FOYW01000001.1"/>
</dbReference>
<dbReference type="Pfam" id="PF13426">
    <property type="entry name" value="PAS_9"/>
    <property type="match status" value="1"/>
</dbReference>
<dbReference type="InterPro" id="IPR000014">
    <property type="entry name" value="PAS"/>
</dbReference>
<dbReference type="NCBIfam" id="TIGR00229">
    <property type="entry name" value="sensory_box"/>
    <property type="match status" value="1"/>
</dbReference>
<evidence type="ECO:0000256" key="1">
    <source>
        <dbReference type="SAM" id="Coils"/>
    </source>
</evidence>
<dbReference type="Proteomes" id="UP000198644">
    <property type="component" value="Unassembled WGS sequence"/>
</dbReference>
<gene>
    <name evidence="3" type="ORF">SAMN05216203_0968</name>
</gene>
<dbReference type="SUPFAM" id="SSF55785">
    <property type="entry name" value="PYP-like sensor domain (PAS domain)"/>
    <property type="match status" value="1"/>
</dbReference>
<keyword evidence="1" id="KW-0175">Coiled coil</keyword>
<dbReference type="EMBL" id="FOYW01000001">
    <property type="protein sequence ID" value="SFR50452.1"/>
    <property type="molecule type" value="Genomic_DNA"/>
</dbReference>
<reference evidence="3 4" key="1">
    <citation type="submission" date="2016-10" db="EMBL/GenBank/DDBJ databases">
        <authorList>
            <person name="de Groot N.N."/>
        </authorList>
    </citation>
    <scope>NUCLEOTIDE SEQUENCE [LARGE SCALE GENOMIC DNA]</scope>
    <source>
        <strain evidence="3 4">CGMCC 1.9167</strain>
    </source>
</reference>
<evidence type="ECO:0000313" key="3">
    <source>
        <dbReference type="EMBL" id="SFR50452.1"/>
    </source>
</evidence>
<name>A0A1I6H7N1_9GAMM</name>